<dbReference type="InterPro" id="IPR050744">
    <property type="entry name" value="AI-2_Isomerase_LsrG"/>
</dbReference>
<dbReference type="PANTHER" id="PTHR33336">
    <property type="entry name" value="QUINOL MONOOXYGENASE YGIN-RELATED"/>
    <property type="match status" value="1"/>
</dbReference>
<dbReference type="RefSeq" id="WP_126698642.1">
    <property type="nucleotide sequence ID" value="NZ_RWKW01000023.1"/>
</dbReference>
<evidence type="ECO:0000313" key="2">
    <source>
        <dbReference type="EMBL" id="RST87249.1"/>
    </source>
</evidence>
<dbReference type="PANTHER" id="PTHR33336:SF15">
    <property type="entry name" value="ABM DOMAIN-CONTAINING PROTEIN"/>
    <property type="match status" value="1"/>
</dbReference>
<evidence type="ECO:0000259" key="1">
    <source>
        <dbReference type="PROSITE" id="PS51725"/>
    </source>
</evidence>
<dbReference type="InterPro" id="IPR011008">
    <property type="entry name" value="Dimeric_a/b-barrel"/>
</dbReference>
<dbReference type="EMBL" id="RWKW01000023">
    <property type="protein sequence ID" value="RST87249.1"/>
    <property type="molecule type" value="Genomic_DNA"/>
</dbReference>
<keyword evidence="2" id="KW-0560">Oxidoreductase</keyword>
<dbReference type="OrthoDB" id="287932at2"/>
<keyword evidence="2" id="KW-0503">Monooxygenase</keyword>
<dbReference type="Gene3D" id="3.30.70.100">
    <property type="match status" value="1"/>
</dbReference>
<dbReference type="AlphaFoldDB" id="A0A3R9YGQ9"/>
<organism evidence="2 3">
    <name type="scientific">Aquibium carbonis</name>
    <dbReference type="NCBI Taxonomy" id="2495581"/>
    <lineage>
        <taxon>Bacteria</taxon>
        <taxon>Pseudomonadati</taxon>
        <taxon>Pseudomonadota</taxon>
        <taxon>Alphaproteobacteria</taxon>
        <taxon>Hyphomicrobiales</taxon>
        <taxon>Phyllobacteriaceae</taxon>
        <taxon>Aquibium</taxon>
    </lineage>
</organism>
<sequence>MIYVVATLTIKPGSLEALRAPAAACVAETLKEKGCNAYELFESVADPQKLVFVEKWETREDLTAHSKQPHLAAWREASNPHLVSRSIEIVHPEKVETF</sequence>
<accession>A0A3R9YGQ9</accession>
<feature type="domain" description="ABM" evidence="1">
    <location>
        <begin position="2"/>
        <end position="90"/>
    </location>
</feature>
<gene>
    <name evidence="2" type="ORF">EJC49_06435</name>
</gene>
<dbReference type="InterPro" id="IPR007138">
    <property type="entry name" value="ABM_dom"/>
</dbReference>
<name>A0A3R9YGQ9_9HYPH</name>
<dbReference type="Proteomes" id="UP000278398">
    <property type="component" value="Unassembled WGS sequence"/>
</dbReference>
<protein>
    <submittedName>
        <fullName evidence="2">Antibiotic biosynthesis monooxygenase</fullName>
    </submittedName>
</protein>
<dbReference type="Pfam" id="PF03992">
    <property type="entry name" value="ABM"/>
    <property type="match status" value="1"/>
</dbReference>
<keyword evidence="3" id="KW-1185">Reference proteome</keyword>
<comment type="caution">
    <text evidence="2">The sequence shown here is derived from an EMBL/GenBank/DDBJ whole genome shotgun (WGS) entry which is preliminary data.</text>
</comment>
<dbReference type="PROSITE" id="PS51725">
    <property type="entry name" value="ABM"/>
    <property type="match status" value="1"/>
</dbReference>
<dbReference type="SUPFAM" id="SSF54909">
    <property type="entry name" value="Dimeric alpha+beta barrel"/>
    <property type="match status" value="1"/>
</dbReference>
<reference evidence="2 3" key="1">
    <citation type="submission" date="2018-12" db="EMBL/GenBank/DDBJ databases">
        <title>Mesorhizobium carbonis sp. nov., isolated from coal mine water.</title>
        <authorList>
            <person name="Xin W."/>
            <person name="Xu Z."/>
            <person name="Xiang F."/>
            <person name="Zhang J."/>
            <person name="Xi L."/>
            <person name="Liu J."/>
        </authorList>
    </citation>
    <scope>NUCLEOTIDE SEQUENCE [LARGE SCALE GENOMIC DNA]</scope>
    <source>
        <strain evidence="2 3">B2.3</strain>
    </source>
</reference>
<dbReference type="GO" id="GO:0004497">
    <property type="term" value="F:monooxygenase activity"/>
    <property type="evidence" value="ECO:0007669"/>
    <property type="project" value="UniProtKB-KW"/>
</dbReference>
<evidence type="ECO:0000313" key="3">
    <source>
        <dbReference type="Proteomes" id="UP000278398"/>
    </source>
</evidence>
<proteinExistence type="predicted"/>